<reference evidence="2" key="1">
    <citation type="journal article" date="2019" name="BMC Genomics">
        <title>A new reference genome for Sorghum bicolor reveals high levels of sequence similarity between sweet and grain genotypes: implications for the genetics of sugar metabolism.</title>
        <authorList>
            <person name="Cooper E.A."/>
            <person name="Brenton Z.W."/>
            <person name="Flinn B.S."/>
            <person name="Jenkins J."/>
            <person name="Shu S."/>
            <person name="Flowers D."/>
            <person name="Luo F."/>
            <person name="Wang Y."/>
            <person name="Xia P."/>
            <person name="Barry K."/>
            <person name="Daum C."/>
            <person name="Lipzen A."/>
            <person name="Yoshinaga Y."/>
            <person name="Schmutz J."/>
            <person name="Saski C."/>
            <person name="Vermerris W."/>
            <person name="Kresovich S."/>
        </authorList>
    </citation>
    <scope>NUCLEOTIDE SEQUENCE</scope>
</reference>
<dbReference type="EMBL" id="CM027689">
    <property type="protein sequence ID" value="KAG0513317.1"/>
    <property type="molecule type" value="Genomic_DNA"/>
</dbReference>
<dbReference type="AlphaFoldDB" id="A0A921Q0W7"/>
<feature type="region of interest" description="Disordered" evidence="1">
    <location>
        <begin position="61"/>
        <end position="164"/>
    </location>
</feature>
<comment type="caution">
    <text evidence="2">The sequence shown here is derived from an EMBL/GenBank/DDBJ whole genome shotgun (WGS) entry which is preliminary data.</text>
</comment>
<gene>
    <name evidence="2" type="ORF">BDA96_10G091200</name>
</gene>
<feature type="non-terminal residue" evidence="2">
    <location>
        <position position="1"/>
    </location>
</feature>
<evidence type="ECO:0000313" key="2">
    <source>
        <dbReference type="EMBL" id="KAG0513317.1"/>
    </source>
</evidence>
<reference evidence="2" key="2">
    <citation type="submission" date="2020-10" db="EMBL/GenBank/DDBJ databases">
        <authorList>
            <person name="Cooper E.A."/>
            <person name="Brenton Z.W."/>
            <person name="Flinn B.S."/>
            <person name="Jenkins J."/>
            <person name="Shu S."/>
            <person name="Flowers D."/>
            <person name="Luo F."/>
            <person name="Wang Y."/>
            <person name="Xia P."/>
            <person name="Barry K."/>
            <person name="Daum C."/>
            <person name="Lipzen A."/>
            <person name="Yoshinaga Y."/>
            <person name="Schmutz J."/>
            <person name="Saski C."/>
            <person name="Vermerris W."/>
            <person name="Kresovich S."/>
        </authorList>
    </citation>
    <scope>NUCLEOTIDE SEQUENCE</scope>
</reference>
<protein>
    <submittedName>
        <fullName evidence="2">Uncharacterized protein</fullName>
    </submittedName>
</protein>
<sequence>GAEQWSESPFAGRLSWFGLTRTLPASGSACRSSESSELCDNGFPYRSLWLLRRLLLLPPAPWTGHQDPGSAARPRRGRLRPVGCDHPRAHPAALIRARVGSRRRRRRGPSSRGGPCQGDRPRGDGGSRVRRAVAGCRRRRGAARRRRASRSRPRRRRAAEHQVK</sequence>
<evidence type="ECO:0000313" key="3">
    <source>
        <dbReference type="Proteomes" id="UP000807115"/>
    </source>
</evidence>
<name>A0A921Q0W7_SORBI</name>
<feature type="compositionally biased region" description="Basic residues" evidence="1">
    <location>
        <begin position="128"/>
        <end position="158"/>
    </location>
</feature>
<evidence type="ECO:0000256" key="1">
    <source>
        <dbReference type="SAM" id="MobiDB-lite"/>
    </source>
</evidence>
<proteinExistence type="predicted"/>
<feature type="compositionally biased region" description="Basic residues" evidence="1">
    <location>
        <begin position="99"/>
        <end position="109"/>
    </location>
</feature>
<accession>A0A921Q0W7</accession>
<organism evidence="2 3">
    <name type="scientific">Sorghum bicolor</name>
    <name type="common">Sorghum</name>
    <name type="synonym">Sorghum vulgare</name>
    <dbReference type="NCBI Taxonomy" id="4558"/>
    <lineage>
        <taxon>Eukaryota</taxon>
        <taxon>Viridiplantae</taxon>
        <taxon>Streptophyta</taxon>
        <taxon>Embryophyta</taxon>
        <taxon>Tracheophyta</taxon>
        <taxon>Spermatophyta</taxon>
        <taxon>Magnoliopsida</taxon>
        <taxon>Liliopsida</taxon>
        <taxon>Poales</taxon>
        <taxon>Poaceae</taxon>
        <taxon>PACMAD clade</taxon>
        <taxon>Panicoideae</taxon>
        <taxon>Andropogonodae</taxon>
        <taxon>Andropogoneae</taxon>
        <taxon>Sorghinae</taxon>
        <taxon>Sorghum</taxon>
    </lineage>
</organism>
<dbReference type="Proteomes" id="UP000807115">
    <property type="component" value="Chromosome 10"/>
</dbReference>